<dbReference type="AlphaFoldDB" id="A0A0P1E3W4"/>
<name>A0A0P1E3W4_9RHOB</name>
<protein>
    <submittedName>
        <fullName evidence="1">Uncharacterized protein</fullName>
    </submittedName>
</protein>
<reference evidence="2" key="1">
    <citation type="submission" date="2015-09" db="EMBL/GenBank/DDBJ databases">
        <authorList>
            <person name="Rodrigo-Torres L."/>
            <person name="Arahal D.R."/>
        </authorList>
    </citation>
    <scope>NUCLEOTIDE SEQUENCE [LARGE SCALE GENOMIC DNA]</scope>
    <source>
        <strain evidence="2">CECT 4293</strain>
    </source>
</reference>
<dbReference type="EMBL" id="CYPS01000010">
    <property type="protein sequence ID" value="CUH41835.1"/>
    <property type="molecule type" value="Genomic_DNA"/>
</dbReference>
<organism evidence="1 2">
    <name type="scientific">Ruegeria atlantica</name>
    <dbReference type="NCBI Taxonomy" id="81569"/>
    <lineage>
        <taxon>Bacteria</taxon>
        <taxon>Pseudomonadati</taxon>
        <taxon>Pseudomonadota</taxon>
        <taxon>Alphaproteobacteria</taxon>
        <taxon>Rhodobacterales</taxon>
        <taxon>Roseobacteraceae</taxon>
        <taxon>Ruegeria</taxon>
    </lineage>
</organism>
<evidence type="ECO:0000313" key="1">
    <source>
        <dbReference type="EMBL" id="CUH41835.1"/>
    </source>
</evidence>
<accession>A0A0P1E3W4</accession>
<evidence type="ECO:0000313" key="2">
    <source>
        <dbReference type="Proteomes" id="UP000050786"/>
    </source>
</evidence>
<keyword evidence="2" id="KW-1185">Reference proteome</keyword>
<proteinExistence type="predicted"/>
<dbReference type="Proteomes" id="UP000050786">
    <property type="component" value="Unassembled WGS sequence"/>
</dbReference>
<gene>
    <name evidence="1" type="ORF">RUM4293_00717</name>
</gene>
<sequence length="31" mass="3049">MVSIVGTTTGFVTGDPPNVATGDLGLDGFPL</sequence>